<gene>
    <name evidence="1" type="ORF">FHG71_09085</name>
</gene>
<reference evidence="1 2" key="1">
    <citation type="submission" date="2019-06" db="EMBL/GenBank/DDBJ databases">
        <authorList>
            <person name="Jiang L."/>
        </authorList>
    </citation>
    <scope>NUCLEOTIDE SEQUENCE [LARGE SCALE GENOMIC DNA]</scope>
    <source>
        <strain evidence="1 2">YIM 48858</strain>
    </source>
</reference>
<dbReference type="Proteomes" id="UP000305709">
    <property type="component" value="Unassembled WGS sequence"/>
</dbReference>
<accession>A0A5C4NGM1</accession>
<evidence type="ECO:0000313" key="2">
    <source>
        <dbReference type="Proteomes" id="UP000305709"/>
    </source>
</evidence>
<dbReference type="RefSeq" id="WP_139081313.1">
    <property type="nucleotide sequence ID" value="NZ_VDFV01000009.1"/>
</dbReference>
<name>A0A5C4NGM1_9RHOB</name>
<sequence length="66" mass="7225">MPPPAIVALPFAAAAQKYEAVPAQTVPRTVEMLATMPCRIDPEDIEMEEEDSNDADDMMCADEQLT</sequence>
<protein>
    <submittedName>
        <fullName evidence="1">Uncharacterized protein</fullName>
    </submittedName>
</protein>
<dbReference type="AlphaFoldDB" id="A0A5C4NGM1"/>
<keyword evidence="2" id="KW-1185">Reference proteome</keyword>
<organism evidence="1 2">
    <name type="scientific">Rubellimicrobium roseum</name>
    <dbReference type="NCBI Taxonomy" id="687525"/>
    <lineage>
        <taxon>Bacteria</taxon>
        <taxon>Pseudomonadati</taxon>
        <taxon>Pseudomonadota</taxon>
        <taxon>Alphaproteobacteria</taxon>
        <taxon>Rhodobacterales</taxon>
        <taxon>Roseobacteraceae</taxon>
        <taxon>Rubellimicrobium</taxon>
    </lineage>
</organism>
<evidence type="ECO:0000313" key="1">
    <source>
        <dbReference type="EMBL" id="TNC72196.1"/>
    </source>
</evidence>
<comment type="caution">
    <text evidence="1">The sequence shown here is derived from an EMBL/GenBank/DDBJ whole genome shotgun (WGS) entry which is preliminary data.</text>
</comment>
<proteinExistence type="predicted"/>
<dbReference type="EMBL" id="VDFV01000009">
    <property type="protein sequence ID" value="TNC72196.1"/>
    <property type="molecule type" value="Genomic_DNA"/>
</dbReference>